<dbReference type="Proteomes" id="UP000029548">
    <property type="component" value="Unassembled WGS sequence"/>
</dbReference>
<dbReference type="EMBL" id="JRNE01000025">
    <property type="protein sequence ID" value="KGF18171.1"/>
    <property type="molecule type" value="Genomic_DNA"/>
</dbReference>
<evidence type="ECO:0000313" key="3">
    <source>
        <dbReference type="Proteomes" id="UP000029548"/>
    </source>
</evidence>
<accession>A0A095Y7W2</accession>
<gene>
    <name evidence="2" type="ORF">HMPREF1650_02110</name>
</gene>
<dbReference type="AlphaFoldDB" id="A0A095Y7W2"/>
<sequence length="62" mass="6401">MGTGATFLSSPFVSLPFLSLPSAKNGGHRSSAFVGGQERPSAMKQPIIADTAQTPEDHGTIT</sequence>
<evidence type="ECO:0000256" key="1">
    <source>
        <dbReference type="SAM" id="MobiDB-lite"/>
    </source>
</evidence>
<reference evidence="2 3" key="1">
    <citation type="submission" date="2014-07" db="EMBL/GenBank/DDBJ databases">
        <authorList>
            <person name="McCorrison J."/>
            <person name="Sanka R."/>
            <person name="Torralba M."/>
            <person name="Gillis M."/>
            <person name="Haft D.H."/>
            <person name="Methe B."/>
            <person name="Sutton G."/>
            <person name="Nelson K.E."/>
        </authorList>
    </citation>
    <scope>NUCLEOTIDE SEQUENCE [LARGE SCALE GENOMIC DNA]</scope>
    <source>
        <strain evidence="2 3">DNF00450</strain>
    </source>
</reference>
<comment type="caution">
    <text evidence="2">The sequence shown here is derived from an EMBL/GenBank/DDBJ whole genome shotgun (WGS) entry which is preliminary data.</text>
</comment>
<organism evidence="2 3">
    <name type="scientific">Corynebacterium freneyi DNF00450</name>
    <dbReference type="NCBI Taxonomy" id="1287475"/>
    <lineage>
        <taxon>Bacteria</taxon>
        <taxon>Bacillati</taxon>
        <taxon>Actinomycetota</taxon>
        <taxon>Actinomycetes</taxon>
        <taxon>Mycobacteriales</taxon>
        <taxon>Corynebacteriaceae</taxon>
        <taxon>Corynebacterium</taxon>
    </lineage>
</organism>
<protein>
    <submittedName>
        <fullName evidence="2">Uncharacterized protein</fullName>
    </submittedName>
</protein>
<evidence type="ECO:0000313" key="2">
    <source>
        <dbReference type="EMBL" id="KGF18171.1"/>
    </source>
</evidence>
<feature type="region of interest" description="Disordered" evidence="1">
    <location>
        <begin position="26"/>
        <end position="62"/>
    </location>
</feature>
<proteinExistence type="predicted"/>
<name>A0A095Y7W2_9CORY</name>